<keyword evidence="3" id="KW-0805">Transcription regulation</keyword>
<comment type="caution">
    <text evidence="9">The sequence shown here is derived from an EMBL/GenBank/DDBJ whole genome shotgun (WGS) entry which is preliminary data.</text>
</comment>
<evidence type="ECO:0000256" key="4">
    <source>
        <dbReference type="ARBA" id="ARBA00023163"/>
    </source>
</evidence>
<dbReference type="InterPro" id="IPR046344">
    <property type="entry name" value="TAF6_C_sf"/>
</dbReference>
<dbReference type="GO" id="GO:0051123">
    <property type="term" value="P:RNA polymerase II preinitiation complex assembly"/>
    <property type="evidence" value="ECO:0007669"/>
    <property type="project" value="TreeGrafter"/>
</dbReference>
<dbReference type="SUPFAM" id="SSF48371">
    <property type="entry name" value="ARM repeat"/>
    <property type="match status" value="1"/>
</dbReference>
<dbReference type="Gene3D" id="1.25.40.770">
    <property type="entry name" value="TAF6, C-terminal HEAT repeat domain"/>
    <property type="match status" value="1"/>
</dbReference>
<dbReference type="GO" id="GO:0000124">
    <property type="term" value="C:SAGA complex"/>
    <property type="evidence" value="ECO:0007669"/>
    <property type="project" value="InterPro"/>
</dbReference>
<feature type="domain" description="TATA box binding protein associated factor (TAF) histone-like fold" evidence="7">
    <location>
        <begin position="76"/>
        <end position="107"/>
    </location>
</feature>
<dbReference type="InterPro" id="IPR037796">
    <property type="entry name" value="TAF6"/>
</dbReference>
<dbReference type="Pfam" id="PF02969">
    <property type="entry name" value="TAF"/>
    <property type="match status" value="1"/>
</dbReference>
<evidence type="ECO:0000256" key="6">
    <source>
        <dbReference type="SAM" id="MobiDB-lite"/>
    </source>
</evidence>
<evidence type="ECO:0000259" key="8">
    <source>
        <dbReference type="Pfam" id="PF07571"/>
    </source>
</evidence>
<dbReference type="CDD" id="cd08050">
    <property type="entry name" value="TAF6C"/>
    <property type="match status" value="1"/>
</dbReference>
<gene>
    <name evidence="9" type="ORF">V5799_022388</name>
</gene>
<feature type="region of interest" description="Disordered" evidence="6">
    <location>
        <begin position="1"/>
        <end position="49"/>
    </location>
</feature>
<dbReference type="AlphaFoldDB" id="A0AAQ4FKT0"/>
<feature type="domain" description="TAF6 C-terminal HEAT repeat" evidence="8">
    <location>
        <begin position="202"/>
        <end position="378"/>
    </location>
</feature>
<evidence type="ECO:0000313" key="9">
    <source>
        <dbReference type="EMBL" id="KAK8787837.1"/>
    </source>
</evidence>
<evidence type="ECO:0000259" key="7">
    <source>
        <dbReference type="Pfam" id="PF02969"/>
    </source>
</evidence>
<dbReference type="GO" id="GO:0005669">
    <property type="term" value="C:transcription factor TFIID complex"/>
    <property type="evidence" value="ECO:0007669"/>
    <property type="project" value="InterPro"/>
</dbReference>
<dbReference type="PANTHER" id="PTHR10221">
    <property type="entry name" value="TRANSCRIPTION INITIATION FACTOR TFIID SUBUNIT 6"/>
    <property type="match status" value="1"/>
</dbReference>
<keyword evidence="4" id="KW-0804">Transcription</keyword>
<feature type="compositionally biased region" description="Polar residues" evidence="6">
    <location>
        <begin position="7"/>
        <end position="22"/>
    </location>
</feature>
<dbReference type="Gene3D" id="1.10.20.10">
    <property type="entry name" value="Histone, subunit A"/>
    <property type="match status" value="1"/>
</dbReference>
<evidence type="ECO:0000256" key="3">
    <source>
        <dbReference type="ARBA" id="ARBA00023015"/>
    </source>
</evidence>
<dbReference type="PANTHER" id="PTHR10221:SF22">
    <property type="entry name" value="TAF6-LIKE RNA POLYMERASE II P300_CBP-ASSOCIATED FACTOR-ASSOCIATED FACTOR 65 KDA SUBUNIT 6L"/>
    <property type="match status" value="1"/>
</dbReference>
<dbReference type="InterPro" id="IPR011442">
    <property type="entry name" value="TAF6_C"/>
</dbReference>
<dbReference type="Pfam" id="PF07571">
    <property type="entry name" value="TAF6_C"/>
    <property type="match status" value="1"/>
</dbReference>
<dbReference type="GO" id="GO:0046695">
    <property type="term" value="C:SLIK (SAGA-like) complex"/>
    <property type="evidence" value="ECO:0007669"/>
    <property type="project" value="InterPro"/>
</dbReference>
<evidence type="ECO:0000256" key="1">
    <source>
        <dbReference type="ARBA" id="ARBA00004123"/>
    </source>
</evidence>
<organism evidence="9 10">
    <name type="scientific">Amblyomma americanum</name>
    <name type="common">Lone star tick</name>
    <dbReference type="NCBI Taxonomy" id="6943"/>
    <lineage>
        <taxon>Eukaryota</taxon>
        <taxon>Metazoa</taxon>
        <taxon>Ecdysozoa</taxon>
        <taxon>Arthropoda</taxon>
        <taxon>Chelicerata</taxon>
        <taxon>Arachnida</taxon>
        <taxon>Acari</taxon>
        <taxon>Parasitiformes</taxon>
        <taxon>Ixodida</taxon>
        <taxon>Ixodoidea</taxon>
        <taxon>Ixodidae</taxon>
        <taxon>Amblyomminae</taxon>
        <taxon>Amblyomma</taxon>
    </lineage>
</organism>
<comment type="similarity">
    <text evidence="2">Belongs to the TAF6 family.</text>
</comment>
<evidence type="ECO:0000256" key="2">
    <source>
        <dbReference type="ARBA" id="ARBA00007688"/>
    </source>
</evidence>
<dbReference type="InterPro" id="IPR004823">
    <property type="entry name" value="TAF_TATA-bd_Histone-like_dom"/>
</dbReference>
<keyword evidence="10" id="KW-1185">Reference proteome</keyword>
<sequence length="635" mass="70072">MHIVPMATQQTHEASIVSPSTGDTHRRRKRPWPEINVEDGIETDSERSGTWEEARGKALHAIFEGFGQPVRRVVRHYRLRELAQNCGQFMRRCKRRKLTCSDVERALYWSDSQPCYGCSGEEPLPFRHVREADVFCTDDSLVDLTDELDSPLQLDVPPEPSVQGRWLAVEGVALEPDPDKPPGVGQDEGSSKAVHTDVNATHMQYYEEITKALLGSDKQLVEVALEDLASNPCLSPLLPYLIHFVSLGVRKLSHDLASLDRLLHAIGALARNPSLYLDTLPYPTLVVQALLFCLLEPLAAAINPANDHWALRDNAAHLLAALLRFWGDRIVGLETQVLDALGECLRDPSLRPLCAQYGAVSGLTALGVDALRQVLGPPLAGYWRHLEAVLADCRLANTQAQADATRVHGALLLAAELLVKEQRRVMARTESVLAPYELLYECFGDALASKLPLLSDVAPLLYTPRQTECGQGGSNSPTGEQLLEAFYEEERSPSAAEEDNNSEESNLSGPPPNIHPQVKSTISDPARGIRLTIALRRPPSESKQPRKKRPAAGSPHLEPVFEVVPWLRPLRRPSITISFEGATPLMFATPQPPAPVETDCRTAELSRRMGRVGRGARRKKAYRDRHIGAGIDALL</sequence>
<name>A0AAQ4FKT0_AMBAM</name>
<dbReference type="InterPro" id="IPR009072">
    <property type="entry name" value="Histone-fold"/>
</dbReference>
<keyword evidence="5" id="KW-0539">Nucleus</keyword>
<evidence type="ECO:0000256" key="5">
    <source>
        <dbReference type="ARBA" id="ARBA00023242"/>
    </source>
</evidence>
<dbReference type="InterPro" id="IPR016024">
    <property type="entry name" value="ARM-type_fold"/>
</dbReference>
<dbReference type="EMBL" id="JARKHS020001368">
    <property type="protein sequence ID" value="KAK8787837.1"/>
    <property type="molecule type" value="Genomic_DNA"/>
</dbReference>
<dbReference type="Proteomes" id="UP001321473">
    <property type="component" value="Unassembled WGS sequence"/>
</dbReference>
<protein>
    <submittedName>
        <fullName evidence="9">Uncharacterized protein</fullName>
    </submittedName>
</protein>
<evidence type="ECO:0000313" key="10">
    <source>
        <dbReference type="Proteomes" id="UP001321473"/>
    </source>
</evidence>
<accession>A0AAQ4FKT0</accession>
<dbReference type="GO" id="GO:0046982">
    <property type="term" value="F:protein heterodimerization activity"/>
    <property type="evidence" value="ECO:0007669"/>
    <property type="project" value="InterPro"/>
</dbReference>
<comment type="subcellular location">
    <subcellularLocation>
        <location evidence="1">Nucleus</location>
    </subcellularLocation>
</comment>
<feature type="region of interest" description="Disordered" evidence="6">
    <location>
        <begin position="488"/>
        <end position="556"/>
    </location>
</feature>
<proteinExistence type="inferred from homology"/>
<dbReference type="GO" id="GO:0003713">
    <property type="term" value="F:transcription coactivator activity"/>
    <property type="evidence" value="ECO:0007669"/>
    <property type="project" value="TreeGrafter"/>
</dbReference>
<dbReference type="GO" id="GO:0016251">
    <property type="term" value="F:RNA polymerase II general transcription initiation factor activity"/>
    <property type="evidence" value="ECO:0007669"/>
    <property type="project" value="InterPro"/>
</dbReference>
<reference evidence="9 10" key="1">
    <citation type="journal article" date="2023" name="Arcadia Sci">
        <title>De novo assembly of a long-read Amblyomma americanum tick genome.</title>
        <authorList>
            <person name="Chou S."/>
            <person name="Poskanzer K.E."/>
            <person name="Rollins M."/>
            <person name="Thuy-Boun P.S."/>
        </authorList>
    </citation>
    <scope>NUCLEOTIDE SEQUENCE [LARGE SCALE GENOMIC DNA]</scope>
    <source>
        <strain evidence="9">F_SG_1</strain>
        <tissue evidence="9">Salivary glands</tissue>
    </source>
</reference>